<sequence>MIDHQRDRHEAVSLINACLWSKRASSNAYALAQLKLYSTTSLDALVRTTGAAWENEGGKTEVGPRSRRELATGSERGARGDKEKEGKTNETAREKRRSPRLGVDSPIDPPV</sequence>
<evidence type="ECO:0000313" key="2">
    <source>
        <dbReference type="EMBL" id="KYM95575.1"/>
    </source>
</evidence>
<accession>A0A195C4N7</accession>
<proteinExistence type="predicted"/>
<evidence type="ECO:0000313" key="3">
    <source>
        <dbReference type="Proteomes" id="UP000078542"/>
    </source>
</evidence>
<dbReference type="Proteomes" id="UP000078542">
    <property type="component" value="Unassembled WGS sequence"/>
</dbReference>
<reference evidence="2 3" key="1">
    <citation type="submission" date="2016-03" db="EMBL/GenBank/DDBJ databases">
        <title>Cyphomyrmex costatus WGS genome.</title>
        <authorList>
            <person name="Nygaard S."/>
            <person name="Hu H."/>
            <person name="Boomsma J."/>
            <person name="Zhang G."/>
        </authorList>
    </citation>
    <scope>NUCLEOTIDE SEQUENCE [LARGE SCALE GENOMIC DNA]</scope>
    <source>
        <strain evidence="2">MS0001</strain>
        <tissue evidence="2">Whole body</tissue>
    </source>
</reference>
<evidence type="ECO:0000256" key="1">
    <source>
        <dbReference type="SAM" id="MobiDB-lite"/>
    </source>
</evidence>
<organism evidence="2 3">
    <name type="scientific">Cyphomyrmex costatus</name>
    <dbReference type="NCBI Taxonomy" id="456900"/>
    <lineage>
        <taxon>Eukaryota</taxon>
        <taxon>Metazoa</taxon>
        <taxon>Ecdysozoa</taxon>
        <taxon>Arthropoda</taxon>
        <taxon>Hexapoda</taxon>
        <taxon>Insecta</taxon>
        <taxon>Pterygota</taxon>
        <taxon>Neoptera</taxon>
        <taxon>Endopterygota</taxon>
        <taxon>Hymenoptera</taxon>
        <taxon>Apocrita</taxon>
        <taxon>Aculeata</taxon>
        <taxon>Formicoidea</taxon>
        <taxon>Formicidae</taxon>
        <taxon>Myrmicinae</taxon>
        <taxon>Cyphomyrmex</taxon>
    </lineage>
</organism>
<protein>
    <submittedName>
        <fullName evidence="2">Uncharacterized protein</fullName>
    </submittedName>
</protein>
<dbReference type="AlphaFoldDB" id="A0A195C4N7"/>
<feature type="compositionally biased region" description="Basic and acidic residues" evidence="1">
    <location>
        <begin position="56"/>
        <end position="93"/>
    </location>
</feature>
<gene>
    <name evidence="2" type="ORF">ALC62_13690</name>
</gene>
<dbReference type="EMBL" id="KQ978287">
    <property type="protein sequence ID" value="KYM95575.1"/>
    <property type="molecule type" value="Genomic_DNA"/>
</dbReference>
<name>A0A195C4N7_9HYME</name>
<keyword evidence="3" id="KW-1185">Reference proteome</keyword>
<feature type="region of interest" description="Disordered" evidence="1">
    <location>
        <begin position="55"/>
        <end position="111"/>
    </location>
</feature>